<feature type="domain" description="SHOCT" evidence="2">
    <location>
        <begin position="82"/>
        <end position="109"/>
    </location>
</feature>
<proteinExistence type="predicted"/>
<dbReference type="Pfam" id="PF09851">
    <property type="entry name" value="SHOCT"/>
    <property type="match status" value="1"/>
</dbReference>
<dbReference type="EMBL" id="BAAADN010000087">
    <property type="protein sequence ID" value="GAA0476075.1"/>
    <property type="molecule type" value="Genomic_DNA"/>
</dbReference>
<dbReference type="Proteomes" id="UP001500962">
    <property type="component" value="Unassembled WGS sequence"/>
</dbReference>
<reference evidence="3" key="3">
    <citation type="submission" date="2023-12" db="EMBL/GenBank/DDBJ databases">
        <authorList>
            <person name="Sun Q."/>
            <person name="Inoue M."/>
        </authorList>
    </citation>
    <scope>NUCLEOTIDE SEQUENCE</scope>
    <source>
        <strain evidence="3">JCM 12289</strain>
    </source>
</reference>
<gene>
    <name evidence="3" type="ORF">GCM10008985_35490</name>
    <name evidence="4" type="ORF">MUK72_03600</name>
</gene>
<feature type="transmembrane region" description="Helical" evidence="1">
    <location>
        <begin position="40"/>
        <end position="59"/>
    </location>
</feature>
<dbReference type="InterPro" id="IPR018649">
    <property type="entry name" value="SHOCT"/>
</dbReference>
<keyword evidence="1" id="KW-0812">Transmembrane</keyword>
<evidence type="ECO:0000256" key="1">
    <source>
        <dbReference type="SAM" id="Phobius"/>
    </source>
</evidence>
<evidence type="ECO:0000313" key="6">
    <source>
        <dbReference type="Proteomes" id="UP001500962"/>
    </source>
</evidence>
<keyword evidence="1" id="KW-0472">Membrane</keyword>
<protein>
    <submittedName>
        <fullName evidence="4">SHOCT domain-containing protein</fullName>
    </submittedName>
</protein>
<evidence type="ECO:0000313" key="4">
    <source>
        <dbReference type="EMBL" id="UOO95801.1"/>
    </source>
</evidence>
<dbReference type="Proteomes" id="UP000830542">
    <property type="component" value="Chromosome"/>
</dbReference>
<dbReference type="EMBL" id="CP095005">
    <property type="protein sequence ID" value="UOO95801.1"/>
    <property type="molecule type" value="Genomic_DNA"/>
</dbReference>
<evidence type="ECO:0000313" key="3">
    <source>
        <dbReference type="EMBL" id="GAA0476075.1"/>
    </source>
</evidence>
<dbReference type="RefSeq" id="WP_244704025.1">
    <property type="nucleotide sequence ID" value="NZ_BAAADN010000087.1"/>
</dbReference>
<sequence length="126" mass="13786">MGSLADWFDPHSASGILAVVFGFGAAIQALELLTTLASTAPPIAGLVVIFLGFFAYIAWATVHNEELGDDETDTEESTRDRDALAVLKERYARGELSEAEFERRVKLLLDVDELAGDNRDRELETA</sequence>
<dbReference type="GeneID" id="71760902"/>
<feature type="transmembrane region" description="Helical" evidence="1">
    <location>
        <begin position="12"/>
        <end position="33"/>
    </location>
</feature>
<reference evidence="4" key="2">
    <citation type="submission" date="2022-04" db="EMBL/GenBank/DDBJ databases">
        <title>Sequencing and genomic assembly of Halococcus dombrowskii.</title>
        <authorList>
            <person name="Lim S.W."/>
            <person name="MacLea K.S."/>
        </authorList>
    </citation>
    <scope>NUCLEOTIDE SEQUENCE</scope>
    <source>
        <strain evidence="4">H4</strain>
    </source>
</reference>
<evidence type="ECO:0000313" key="5">
    <source>
        <dbReference type="Proteomes" id="UP000830542"/>
    </source>
</evidence>
<keyword evidence="1" id="KW-1133">Transmembrane helix</keyword>
<reference evidence="3" key="1">
    <citation type="journal article" date="2014" name="Int. J. Syst. Evol. Microbiol.">
        <title>Complete genome sequence of Corynebacterium casei LMG S-19264T (=DSM 44701T), isolated from a smear-ripened cheese.</title>
        <authorList>
            <consortium name="US DOE Joint Genome Institute (JGI-PGF)"/>
            <person name="Walter F."/>
            <person name="Albersmeier A."/>
            <person name="Kalinowski J."/>
            <person name="Ruckert C."/>
        </authorList>
    </citation>
    <scope>NUCLEOTIDE SEQUENCE</scope>
    <source>
        <strain evidence="3">JCM 12289</strain>
    </source>
</reference>
<organism evidence="3 6">
    <name type="scientific">Halococcus dombrowskii</name>
    <dbReference type="NCBI Taxonomy" id="179637"/>
    <lineage>
        <taxon>Archaea</taxon>
        <taxon>Methanobacteriati</taxon>
        <taxon>Methanobacteriota</taxon>
        <taxon>Stenosarchaea group</taxon>
        <taxon>Halobacteria</taxon>
        <taxon>Halobacteriales</taxon>
        <taxon>Halococcaceae</taxon>
        <taxon>Halococcus</taxon>
    </lineage>
</organism>
<accession>A0AAV3SN54</accession>
<name>A0AAV3SN54_HALDO</name>
<dbReference type="AlphaFoldDB" id="A0AAV3SN54"/>
<keyword evidence="5" id="KW-1185">Reference proteome</keyword>
<evidence type="ECO:0000259" key="2">
    <source>
        <dbReference type="Pfam" id="PF09851"/>
    </source>
</evidence>
<dbReference type="KEGG" id="hdo:MUK72_03600"/>